<evidence type="ECO:0000313" key="10">
    <source>
        <dbReference type="EnsemblMetazoa" id="RPRC004014-PA"/>
    </source>
</evidence>
<sequence>MAQDKGSPPLIGICNLTVSVEDQNDNDPVFSQTMYSGRLSEDAPLGTLVLNVSAADRDQHLNARIVYSLANESQAQFRIDPNTGHIFTAGCHSKTK</sequence>
<dbReference type="PROSITE" id="PS00232">
    <property type="entry name" value="CADHERIN_1"/>
    <property type="match status" value="1"/>
</dbReference>
<protein>
    <submittedName>
        <fullName evidence="10">CA domain-containing protein</fullName>
    </submittedName>
</protein>
<comment type="subcellular location">
    <subcellularLocation>
        <location evidence="1">Membrane</location>
    </subcellularLocation>
</comment>
<evidence type="ECO:0000256" key="7">
    <source>
        <dbReference type="ARBA" id="ARBA00023136"/>
    </source>
</evidence>
<dbReference type="OMA" id="HNARIVY"/>
<dbReference type="GO" id="GO:0005509">
    <property type="term" value="F:calcium ion binding"/>
    <property type="evidence" value="ECO:0007669"/>
    <property type="project" value="UniProtKB-UniRule"/>
</dbReference>
<dbReference type="InParanoid" id="T1HIZ1"/>
<dbReference type="GO" id="GO:0007156">
    <property type="term" value="P:homophilic cell adhesion via plasma membrane adhesion molecules"/>
    <property type="evidence" value="ECO:0007669"/>
    <property type="project" value="InterPro"/>
</dbReference>
<dbReference type="Pfam" id="PF00028">
    <property type="entry name" value="Cadherin"/>
    <property type="match status" value="1"/>
</dbReference>
<dbReference type="PROSITE" id="PS50268">
    <property type="entry name" value="CADHERIN_2"/>
    <property type="match status" value="2"/>
</dbReference>
<dbReference type="CDD" id="cd11304">
    <property type="entry name" value="Cadherin_repeat"/>
    <property type="match status" value="2"/>
</dbReference>
<dbReference type="Gene3D" id="2.60.40.60">
    <property type="entry name" value="Cadherins"/>
    <property type="match status" value="2"/>
</dbReference>
<keyword evidence="6" id="KW-1133">Transmembrane helix</keyword>
<dbReference type="EMBL" id="ACPB03038172">
    <property type="status" value="NOT_ANNOTATED_CDS"/>
    <property type="molecule type" value="Genomic_DNA"/>
</dbReference>
<keyword evidence="7" id="KW-0472">Membrane</keyword>
<dbReference type="Proteomes" id="UP000015103">
    <property type="component" value="Unassembled WGS sequence"/>
</dbReference>
<evidence type="ECO:0000256" key="2">
    <source>
        <dbReference type="ARBA" id="ARBA00022692"/>
    </source>
</evidence>
<organism evidence="10 11">
    <name type="scientific">Rhodnius prolixus</name>
    <name type="common">Triatomid bug</name>
    <dbReference type="NCBI Taxonomy" id="13249"/>
    <lineage>
        <taxon>Eukaryota</taxon>
        <taxon>Metazoa</taxon>
        <taxon>Ecdysozoa</taxon>
        <taxon>Arthropoda</taxon>
        <taxon>Hexapoda</taxon>
        <taxon>Insecta</taxon>
        <taxon>Pterygota</taxon>
        <taxon>Neoptera</taxon>
        <taxon>Paraneoptera</taxon>
        <taxon>Hemiptera</taxon>
        <taxon>Heteroptera</taxon>
        <taxon>Panheteroptera</taxon>
        <taxon>Cimicomorpha</taxon>
        <taxon>Reduviidae</taxon>
        <taxon>Triatominae</taxon>
        <taxon>Rhodnius</taxon>
    </lineage>
</organism>
<dbReference type="PANTHER" id="PTHR24026:SF136">
    <property type="entry name" value="PROTOCADHERIN-23"/>
    <property type="match status" value="1"/>
</dbReference>
<keyword evidence="4" id="KW-0106">Calcium</keyword>
<dbReference type="SUPFAM" id="SSF49313">
    <property type="entry name" value="Cadherin-like"/>
    <property type="match status" value="1"/>
</dbReference>
<dbReference type="VEuPathDB" id="VectorBase:RPRC004014"/>
<proteinExistence type="predicted"/>
<evidence type="ECO:0000256" key="4">
    <source>
        <dbReference type="ARBA" id="ARBA00022837"/>
    </source>
</evidence>
<feature type="domain" description="Cadherin" evidence="9">
    <location>
        <begin position="31"/>
        <end position="86"/>
    </location>
</feature>
<accession>T1HIZ1</accession>
<name>T1HIZ1_RHOPR</name>
<dbReference type="eggNOG" id="KOG3594">
    <property type="taxonomic scope" value="Eukaryota"/>
</dbReference>
<evidence type="ECO:0000256" key="8">
    <source>
        <dbReference type="ARBA" id="ARBA00023180"/>
    </source>
</evidence>
<keyword evidence="3" id="KW-0677">Repeat</keyword>
<keyword evidence="2" id="KW-0812">Transmembrane</keyword>
<evidence type="ECO:0000256" key="6">
    <source>
        <dbReference type="ARBA" id="ARBA00022989"/>
    </source>
</evidence>
<evidence type="ECO:0000256" key="1">
    <source>
        <dbReference type="ARBA" id="ARBA00004370"/>
    </source>
</evidence>
<feature type="domain" description="Cadherin" evidence="9">
    <location>
        <begin position="1"/>
        <end position="30"/>
    </location>
</feature>
<evidence type="ECO:0000256" key="3">
    <source>
        <dbReference type="ARBA" id="ARBA00022737"/>
    </source>
</evidence>
<evidence type="ECO:0000313" key="11">
    <source>
        <dbReference type="Proteomes" id="UP000015103"/>
    </source>
</evidence>
<dbReference type="AlphaFoldDB" id="T1HIZ1"/>
<dbReference type="GO" id="GO:0005886">
    <property type="term" value="C:plasma membrane"/>
    <property type="evidence" value="ECO:0007669"/>
    <property type="project" value="InterPro"/>
</dbReference>
<dbReference type="HOGENOM" id="CLU_2365625_0_0_1"/>
<dbReference type="InterPro" id="IPR015919">
    <property type="entry name" value="Cadherin-like_sf"/>
</dbReference>
<keyword evidence="5" id="KW-0130">Cell adhesion</keyword>
<dbReference type="InterPro" id="IPR002126">
    <property type="entry name" value="Cadherin-like_dom"/>
</dbReference>
<keyword evidence="11" id="KW-1185">Reference proteome</keyword>
<keyword evidence="8" id="KW-0325">Glycoprotein</keyword>
<evidence type="ECO:0000256" key="5">
    <source>
        <dbReference type="ARBA" id="ARBA00022889"/>
    </source>
</evidence>
<dbReference type="PANTHER" id="PTHR24026">
    <property type="entry name" value="FAT ATYPICAL CADHERIN-RELATED"/>
    <property type="match status" value="1"/>
</dbReference>
<dbReference type="PRINTS" id="PR00205">
    <property type="entry name" value="CADHERIN"/>
</dbReference>
<evidence type="ECO:0000259" key="9">
    <source>
        <dbReference type="PROSITE" id="PS50268"/>
    </source>
</evidence>
<dbReference type="InterPro" id="IPR020894">
    <property type="entry name" value="Cadherin_CS"/>
</dbReference>
<dbReference type="STRING" id="13249.T1HIZ1"/>
<reference evidence="10" key="1">
    <citation type="submission" date="2015-05" db="UniProtKB">
        <authorList>
            <consortium name="EnsemblMetazoa"/>
        </authorList>
    </citation>
    <scope>IDENTIFICATION</scope>
</reference>
<dbReference type="EnsemblMetazoa" id="RPRC004014-RA">
    <property type="protein sequence ID" value="RPRC004014-PA"/>
    <property type="gene ID" value="RPRC004014"/>
</dbReference>